<protein>
    <recommendedName>
        <fullName evidence="11">Cytochrome P450</fullName>
    </recommendedName>
</protein>
<evidence type="ECO:0000256" key="3">
    <source>
        <dbReference type="ARBA" id="ARBA00022723"/>
    </source>
</evidence>
<keyword evidence="3 6" id="KW-0479">Metal-binding</keyword>
<dbReference type="PRINTS" id="PR00463">
    <property type="entry name" value="EP450I"/>
</dbReference>
<keyword evidence="4 7" id="KW-0560">Oxidoreductase</keyword>
<evidence type="ECO:0000256" key="7">
    <source>
        <dbReference type="RuleBase" id="RU000461"/>
    </source>
</evidence>
<dbReference type="GO" id="GO:0005506">
    <property type="term" value="F:iron ion binding"/>
    <property type="evidence" value="ECO:0007669"/>
    <property type="project" value="InterPro"/>
</dbReference>
<feature type="binding site" description="axial binding residue" evidence="6">
    <location>
        <position position="519"/>
    </location>
    <ligand>
        <name>heme</name>
        <dbReference type="ChEBI" id="CHEBI:30413"/>
    </ligand>
    <ligandPart>
        <name>Fe</name>
        <dbReference type="ChEBI" id="CHEBI:18248"/>
    </ligandPart>
</feature>
<dbReference type="GO" id="GO:0020037">
    <property type="term" value="F:heme binding"/>
    <property type="evidence" value="ECO:0007669"/>
    <property type="project" value="InterPro"/>
</dbReference>
<dbReference type="PROSITE" id="PS00086">
    <property type="entry name" value="CYTOCHROME_P450"/>
    <property type="match status" value="1"/>
</dbReference>
<dbReference type="STRING" id="69771.A0A1V6P0T8"/>
<evidence type="ECO:0000313" key="10">
    <source>
        <dbReference type="Proteomes" id="UP000191522"/>
    </source>
</evidence>
<keyword evidence="10" id="KW-1185">Reference proteome</keyword>
<organism evidence="9 10">
    <name type="scientific">Penicillium decumbens</name>
    <dbReference type="NCBI Taxonomy" id="69771"/>
    <lineage>
        <taxon>Eukaryota</taxon>
        <taxon>Fungi</taxon>
        <taxon>Dikarya</taxon>
        <taxon>Ascomycota</taxon>
        <taxon>Pezizomycotina</taxon>
        <taxon>Eurotiomycetes</taxon>
        <taxon>Eurotiomycetidae</taxon>
        <taxon>Eurotiales</taxon>
        <taxon>Aspergillaceae</taxon>
        <taxon>Penicillium</taxon>
    </lineage>
</organism>
<accession>A0A1V6P0T8</accession>
<dbReference type="PRINTS" id="PR00385">
    <property type="entry name" value="P450"/>
</dbReference>
<feature type="region of interest" description="Disordered" evidence="8">
    <location>
        <begin position="297"/>
        <end position="318"/>
    </location>
</feature>
<dbReference type="Gene3D" id="1.10.630.10">
    <property type="entry name" value="Cytochrome P450"/>
    <property type="match status" value="1"/>
</dbReference>
<keyword evidence="5 6" id="KW-0408">Iron</keyword>
<dbReference type="InterPro" id="IPR002401">
    <property type="entry name" value="Cyt_P450_E_grp-I"/>
</dbReference>
<dbReference type="SUPFAM" id="SSF48264">
    <property type="entry name" value="Cytochrome P450"/>
    <property type="match status" value="1"/>
</dbReference>
<evidence type="ECO:0000256" key="1">
    <source>
        <dbReference type="ARBA" id="ARBA00001971"/>
    </source>
</evidence>
<dbReference type="GO" id="GO:0004497">
    <property type="term" value="F:monooxygenase activity"/>
    <property type="evidence" value="ECO:0007669"/>
    <property type="project" value="UniProtKB-KW"/>
</dbReference>
<dbReference type="Proteomes" id="UP000191522">
    <property type="component" value="Unassembled WGS sequence"/>
</dbReference>
<evidence type="ECO:0000256" key="2">
    <source>
        <dbReference type="ARBA" id="ARBA00010617"/>
    </source>
</evidence>
<comment type="cofactor">
    <cofactor evidence="1 6">
        <name>heme</name>
        <dbReference type="ChEBI" id="CHEBI:30413"/>
    </cofactor>
</comment>
<evidence type="ECO:0000313" key="9">
    <source>
        <dbReference type="EMBL" id="OQD70550.1"/>
    </source>
</evidence>
<dbReference type="AlphaFoldDB" id="A0A1V6P0T8"/>
<dbReference type="GO" id="GO:0016705">
    <property type="term" value="F:oxidoreductase activity, acting on paired donors, with incorporation or reduction of molecular oxygen"/>
    <property type="evidence" value="ECO:0007669"/>
    <property type="project" value="InterPro"/>
</dbReference>
<dbReference type="InterPro" id="IPR036396">
    <property type="entry name" value="Cyt_P450_sf"/>
</dbReference>
<dbReference type="CDD" id="cd11070">
    <property type="entry name" value="CYP56-like"/>
    <property type="match status" value="1"/>
</dbReference>
<proteinExistence type="inferred from homology"/>
<dbReference type="InterPro" id="IPR001128">
    <property type="entry name" value="Cyt_P450"/>
</dbReference>
<gene>
    <name evidence="9" type="ORF">PENDEC_c022G06897</name>
</gene>
<dbReference type="GO" id="GO:0043386">
    <property type="term" value="P:mycotoxin biosynthetic process"/>
    <property type="evidence" value="ECO:0007669"/>
    <property type="project" value="UniProtKB-ARBA"/>
</dbReference>
<dbReference type="OrthoDB" id="1470350at2759"/>
<dbReference type="PANTHER" id="PTHR24305">
    <property type="entry name" value="CYTOCHROME P450"/>
    <property type="match status" value="1"/>
</dbReference>
<dbReference type="InterPro" id="IPR050121">
    <property type="entry name" value="Cytochrome_P450_monoxygenase"/>
</dbReference>
<comment type="caution">
    <text evidence="9">The sequence shown here is derived from an EMBL/GenBank/DDBJ whole genome shotgun (WGS) entry which is preliminary data.</text>
</comment>
<evidence type="ECO:0000256" key="6">
    <source>
        <dbReference type="PIRSR" id="PIRSR602401-1"/>
    </source>
</evidence>
<evidence type="ECO:0000256" key="8">
    <source>
        <dbReference type="SAM" id="MobiDB-lite"/>
    </source>
</evidence>
<name>A0A1V6P0T8_PENDC</name>
<feature type="compositionally biased region" description="Low complexity" evidence="8">
    <location>
        <begin position="304"/>
        <end position="314"/>
    </location>
</feature>
<sequence>MNVVAIICWSVFLAIASRYAIWYVSTFRKALRIEGSTPLPSVRIYTPRYSPLLYVISPYIAPLFKCLPFGWGKWMRYAVRDGTWQHKGTLPRKELGSDVYWLLGPGGPQIWVADADLISEITHRWKDFPKPVMYYTQLQLFGENVLTAEGPLWQFHRKITVRSFNPKNNSLVFTESQDQAKAMVLSWSKESREKRESASSAITVEDLEDSVTKLALHIISAAGFGHQMQWPDHDSNAETSTRKPTSAESLKTFVDEIWLLMIFPAWVLKFSPSAHLRRVHKAPDIFAEHVQQAINETRSEDNMQQQQQQQQQQQSSRKNDLLSNMIYSDSISHGSDKSGLSDQEIIGNVFIFTLAGHETTATTIQTALVLLAVHPELQQEIHEELDAIYGEKSKGEGLIYESDYPKMRRVMALMLETLRLFPSISGIPKWTNDKHQTAHYNGQMFDIPPDTSIVLDVVAVHRNPRYWGEDANVFRPSRWLMDETYEPPTNSVSHSKHHSNMLCPRKGAFIVFSDGHRDCLGKGFAQAEFCAVIATLLKDSSIELVPPEGSTPSDAVWNRMFQEAWKALDDRRNMTSFKMYGKVPVQFVPRGSKWRR</sequence>
<reference evidence="10" key="1">
    <citation type="journal article" date="2017" name="Nat. Microbiol.">
        <title>Global analysis of biosynthetic gene clusters reveals vast potential of secondary metabolite production in Penicillium species.</title>
        <authorList>
            <person name="Nielsen J.C."/>
            <person name="Grijseels S."/>
            <person name="Prigent S."/>
            <person name="Ji B."/>
            <person name="Dainat J."/>
            <person name="Nielsen K.F."/>
            <person name="Frisvad J.C."/>
            <person name="Workman M."/>
            <person name="Nielsen J."/>
        </authorList>
    </citation>
    <scope>NUCLEOTIDE SEQUENCE [LARGE SCALE GENOMIC DNA]</scope>
    <source>
        <strain evidence="10">IBT 11843</strain>
    </source>
</reference>
<evidence type="ECO:0000256" key="4">
    <source>
        <dbReference type="ARBA" id="ARBA00023002"/>
    </source>
</evidence>
<dbReference type="EMBL" id="MDYL01000022">
    <property type="protein sequence ID" value="OQD70550.1"/>
    <property type="molecule type" value="Genomic_DNA"/>
</dbReference>
<keyword evidence="6 7" id="KW-0349">Heme</keyword>
<dbReference type="InterPro" id="IPR017972">
    <property type="entry name" value="Cyt_P450_CS"/>
</dbReference>
<comment type="similarity">
    <text evidence="2 7">Belongs to the cytochrome P450 family.</text>
</comment>
<keyword evidence="7" id="KW-0503">Monooxygenase</keyword>
<dbReference type="OMA" id="NPKYWPA"/>
<evidence type="ECO:0000256" key="5">
    <source>
        <dbReference type="ARBA" id="ARBA00023004"/>
    </source>
</evidence>
<dbReference type="PANTHER" id="PTHR24305:SF166">
    <property type="entry name" value="CYTOCHROME P450 12A4, MITOCHONDRIAL-RELATED"/>
    <property type="match status" value="1"/>
</dbReference>
<dbReference type="Pfam" id="PF00067">
    <property type="entry name" value="p450"/>
    <property type="match status" value="1"/>
</dbReference>
<evidence type="ECO:0008006" key="11">
    <source>
        <dbReference type="Google" id="ProtNLM"/>
    </source>
</evidence>